<evidence type="ECO:0000259" key="1">
    <source>
        <dbReference type="Pfam" id="PF06094"/>
    </source>
</evidence>
<dbReference type="EMBL" id="NMPM01000088">
    <property type="protein sequence ID" value="PAV24956.1"/>
    <property type="molecule type" value="Genomic_DNA"/>
</dbReference>
<dbReference type="GO" id="GO:0016740">
    <property type="term" value="F:transferase activity"/>
    <property type="evidence" value="ECO:0007669"/>
    <property type="project" value="UniProtKB-KW"/>
</dbReference>
<keyword evidence="2" id="KW-0808">Transferase</keyword>
<keyword evidence="3" id="KW-1185">Reference proteome</keyword>
<feature type="domain" description="Gamma-glutamylcyclotransferase AIG2-like" evidence="1">
    <location>
        <begin position="7"/>
        <end position="119"/>
    </location>
</feature>
<evidence type="ECO:0000313" key="3">
    <source>
        <dbReference type="Proteomes" id="UP000218332"/>
    </source>
</evidence>
<comment type="caution">
    <text evidence="2">The sequence shown here is derived from an EMBL/GenBank/DDBJ whole genome shotgun (WGS) entry which is preliminary data.</text>
</comment>
<dbReference type="CDD" id="cd06661">
    <property type="entry name" value="GGCT_like"/>
    <property type="match status" value="1"/>
</dbReference>
<dbReference type="Proteomes" id="UP000218332">
    <property type="component" value="Unassembled WGS sequence"/>
</dbReference>
<dbReference type="RefSeq" id="WP_095612000.1">
    <property type="nucleotide sequence ID" value="NZ_NMPM01000088.1"/>
</dbReference>
<dbReference type="Gene3D" id="3.10.490.10">
    <property type="entry name" value="Gamma-glutamyl cyclotransferase-like"/>
    <property type="match status" value="1"/>
</dbReference>
<protein>
    <submittedName>
        <fullName evidence="2">Gamma-glutamylcyclotransferase</fullName>
    </submittedName>
</protein>
<sequence>MGAYRIAVYGTLKAGRSNHHYMANARYLGEDWFSDIVLYDLGPYPGARREPSNGIRVEVYAVDEATFGEVDALEGYRPEAPDDGLYHRRLVSTRHGMAWLYLYNHSVEGCPRLDAGDWGATPEEHSVQERS</sequence>
<dbReference type="Pfam" id="PF06094">
    <property type="entry name" value="GGACT"/>
    <property type="match status" value="1"/>
</dbReference>
<evidence type="ECO:0000313" key="2">
    <source>
        <dbReference type="EMBL" id="PAV24956.1"/>
    </source>
</evidence>
<reference evidence="2 3" key="1">
    <citation type="submission" date="2017-07" db="EMBL/GenBank/DDBJ databases">
        <title>Tamlnaduibacter salinus (Mi-7) genome sequencing.</title>
        <authorList>
            <person name="Verma A."/>
            <person name="Krishnamurthi S."/>
        </authorList>
    </citation>
    <scope>NUCLEOTIDE SEQUENCE [LARGE SCALE GENOMIC DNA]</scope>
    <source>
        <strain evidence="2 3">Mi-7</strain>
    </source>
</reference>
<dbReference type="SUPFAM" id="SSF110857">
    <property type="entry name" value="Gamma-glutamyl cyclotransferase-like"/>
    <property type="match status" value="1"/>
</dbReference>
<organism evidence="2 3">
    <name type="scientific">Tamilnaduibacter salinus</name>
    <dbReference type="NCBI Taxonomy" id="1484056"/>
    <lineage>
        <taxon>Bacteria</taxon>
        <taxon>Pseudomonadati</taxon>
        <taxon>Pseudomonadota</taxon>
        <taxon>Gammaproteobacteria</taxon>
        <taxon>Pseudomonadales</taxon>
        <taxon>Marinobacteraceae</taxon>
        <taxon>Tamilnaduibacter</taxon>
    </lineage>
</organism>
<dbReference type="InterPro" id="IPR036568">
    <property type="entry name" value="GGCT-like_sf"/>
</dbReference>
<accession>A0A2A2I0Z2</accession>
<dbReference type="InterPro" id="IPR009288">
    <property type="entry name" value="AIG2-like_dom"/>
</dbReference>
<dbReference type="InterPro" id="IPR013024">
    <property type="entry name" value="GGCT-like"/>
</dbReference>
<proteinExistence type="predicted"/>
<name>A0A2A2I0Z2_9GAMM</name>
<dbReference type="AlphaFoldDB" id="A0A2A2I0Z2"/>
<gene>
    <name evidence="2" type="ORF">CF392_13620</name>
</gene>